<dbReference type="PANTHER" id="PTHR21363">
    <property type="entry name" value="PREPHENATE DEHYDROGENASE"/>
    <property type="match status" value="1"/>
</dbReference>
<accession>A0ABR7G1A5</accession>
<dbReference type="PROSITE" id="PS51176">
    <property type="entry name" value="PDH_ADH"/>
    <property type="match status" value="1"/>
</dbReference>
<feature type="domain" description="Prephenate/arogenate dehydrogenase" evidence="4">
    <location>
        <begin position="7"/>
        <end position="290"/>
    </location>
</feature>
<dbReference type="InterPro" id="IPR050812">
    <property type="entry name" value="Preph/Arog_dehydrog"/>
</dbReference>
<comment type="pathway">
    <text evidence="3">Amino-acid biosynthesis.</text>
</comment>
<reference evidence="5 6" key="1">
    <citation type="submission" date="2020-08" db="EMBL/GenBank/DDBJ databases">
        <title>Genome public.</title>
        <authorList>
            <person name="Liu C."/>
            <person name="Sun Q."/>
        </authorList>
    </citation>
    <scope>NUCLEOTIDE SEQUENCE [LARGE SCALE GENOMIC DNA]</scope>
    <source>
        <strain evidence="5 6">NSJ-43</strain>
    </source>
</reference>
<dbReference type="InterPro" id="IPR046826">
    <property type="entry name" value="PDH_N"/>
</dbReference>
<dbReference type="EMBL" id="JACOPD010000003">
    <property type="protein sequence ID" value="MBC5680521.1"/>
    <property type="molecule type" value="Genomic_DNA"/>
</dbReference>
<gene>
    <name evidence="5" type="ORF">H8S01_06040</name>
</gene>
<evidence type="ECO:0000259" key="4">
    <source>
        <dbReference type="PROSITE" id="PS51176"/>
    </source>
</evidence>
<dbReference type="InterPro" id="IPR036291">
    <property type="entry name" value="NAD(P)-bd_dom_sf"/>
</dbReference>
<dbReference type="Pfam" id="PF20463">
    <property type="entry name" value="PDH_C"/>
    <property type="match status" value="1"/>
</dbReference>
<evidence type="ECO:0000313" key="6">
    <source>
        <dbReference type="Proteomes" id="UP000628463"/>
    </source>
</evidence>
<dbReference type="InterPro" id="IPR008927">
    <property type="entry name" value="6-PGluconate_DH-like_C_sf"/>
</dbReference>
<organism evidence="5 6">
    <name type="scientific">Lachnospira hominis</name>
    <name type="common">ex Liu et al. 2021</name>
    <dbReference type="NCBI Taxonomy" id="2763051"/>
    <lineage>
        <taxon>Bacteria</taxon>
        <taxon>Bacillati</taxon>
        <taxon>Bacillota</taxon>
        <taxon>Clostridia</taxon>
        <taxon>Lachnospirales</taxon>
        <taxon>Lachnospiraceae</taxon>
        <taxon>Lachnospira</taxon>
    </lineage>
</organism>
<evidence type="ECO:0000256" key="1">
    <source>
        <dbReference type="ARBA" id="ARBA00007964"/>
    </source>
</evidence>
<dbReference type="SUPFAM" id="SSF48179">
    <property type="entry name" value="6-phosphogluconate dehydrogenase C-terminal domain-like"/>
    <property type="match status" value="1"/>
</dbReference>
<dbReference type="PANTHER" id="PTHR21363:SF0">
    <property type="entry name" value="PREPHENATE DEHYDROGENASE [NADP(+)]"/>
    <property type="match status" value="1"/>
</dbReference>
<evidence type="ECO:0000256" key="2">
    <source>
        <dbReference type="ARBA" id="ARBA00023002"/>
    </source>
</evidence>
<dbReference type="Pfam" id="PF02153">
    <property type="entry name" value="PDH_N"/>
    <property type="match status" value="1"/>
</dbReference>
<dbReference type="InterPro" id="IPR046825">
    <property type="entry name" value="PDH_C"/>
</dbReference>
<dbReference type="InterPro" id="IPR003099">
    <property type="entry name" value="Prephen_DH"/>
</dbReference>
<evidence type="ECO:0000313" key="5">
    <source>
        <dbReference type="EMBL" id="MBC5680521.1"/>
    </source>
</evidence>
<dbReference type="Gene3D" id="1.10.3660.10">
    <property type="entry name" value="6-phosphogluconate dehydrogenase C-terminal like domain"/>
    <property type="match status" value="1"/>
</dbReference>
<dbReference type="SUPFAM" id="SSF51735">
    <property type="entry name" value="NAD(P)-binding Rossmann-fold domains"/>
    <property type="match status" value="1"/>
</dbReference>
<evidence type="ECO:0000256" key="3">
    <source>
        <dbReference type="ARBA" id="ARBA00029440"/>
    </source>
</evidence>
<proteinExistence type="inferred from homology"/>
<comment type="similarity">
    <text evidence="1">Belongs to the prephenate/arogenate dehydrogenase family.</text>
</comment>
<name>A0ABR7G1A5_9FIRM</name>
<protein>
    <submittedName>
        <fullName evidence="5">Prephenate dehydrogenase/arogenate dehydrogenase family protein</fullName>
    </submittedName>
</protein>
<keyword evidence="2" id="KW-0560">Oxidoreductase</keyword>
<sequence length="290" mass="31889">MTNCDFLNIGFIGFGLIGGSIAKAIKASHPEYHIIVESRSREPLIAALNDKVIDDICTCTDDNFSKCDYIFLCTPVITITKYMSALKPFIKPGCIITDVGSVKGNIHKAAHELGLDSCFIGGHPMAGSELSGYANSSADILKDSKYVITPTADTSSESLESYVQLIKDMKAVPVIMDYKEHDYTVAAISHVPHLIAAGLTRTVKTNDDDEKHMHLLAAGGFRDTTRIAASSPEMWSQICNSNKDSICTFLDKFIEEMHNIRDNISNDTPEETSEFIENLFKEAGGYRKSF</sequence>
<comment type="caution">
    <text evidence="5">The sequence shown here is derived from an EMBL/GenBank/DDBJ whole genome shotgun (WGS) entry which is preliminary data.</text>
</comment>
<dbReference type="RefSeq" id="WP_186836539.1">
    <property type="nucleotide sequence ID" value="NZ_JACOPD010000003.1"/>
</dbReference>
<dbReference type="Proteomes" id="UP000628463">
    <property type="component" value="Unassembled WGS sequence"/>
</dbReference>
<dbReference type="Gene3D" id="3.40.50.720">
    <property type="entry name" value="NAD(P)-binding Rossmann-like Domain"/>
    <property type="match status" value="1"/>
</dbReference>
<keyword evidence="6" id="KW-1185">Reference proteome</keyword>